<evidence type="ECO:0000256" key="5">
    <source>
        <dbReference type="SAM" id="MobiDB-lite"/>
    </source>
</evidence>
<dbReference type="EMBL" id="CP097331">
    <property type="protein sequence ID" value="URF06730.1"/>
    <property type="molecule type" value="Genomic_DNA"/>
</dbReference>
<dbReference type="RefSeq" id="WP_144196334.1">
    <property type="nucleotide sequence ID" value="NZ_CAJPVH010000068.1"/>
</dbReference>
<dbReference type="KEGG" id="ccam:M5D45_26980"/>
<feature type="domain" description="RNA polymerase sigma-70 region 2" evidence="6">
    <location>
        <begin position="33"/>
        <end position="93"/>
    </location>
</feature>
<protein>
    <submittedName>
        <fullName evidence="9">Sigma-70 family RNA polymerase sigma factor</fullName>
    </submittedName>
</protein>
<organism evidence="9 11">
    <name type="scientific">Cupriavidus campinensis</name>
    <dbReference type="NCBI Taxonomy" id="151783"/>
    <lineage>
        <taxon>Bacteria</taxon>
        <taxon>Pseudomonadati</taxon>
        <taxon>Pseudomonadota</taxon>
        <taxon>Betaproteobacteria</taxon>
        <taxon>Burkholderiales</taxon>
        <taxon>Burkholderiaceae</taxon>
        <taxon>Cupriavidus</taxon>
    </lineage>
</organism>
<evidence type="ECO:0000259" key="6">
    <source>
        <dbReference type="Pfam" id="PF04542"/>
    </source>
</evidence>
<evidence type="ECO:0000256" key="3">
    <source>
        <dbReference type="ARBA" id="ARBA00023082"/>
    </source>
</evidence>
<keyword evidence="4" id="KW-0804">Transcription</keyword>
<dbReference type="EMBL" id="VCIZ01000002">
    <property type="protein sequence ID" value="TSP13629.1"/>
    <property type="molecule type" value="Genomic_DNA"/>
</dbReference>
<keyword evidence="3" id="KW-0731">Sigma factor</keyword>
<sequence>MTVIDDRTPPARADTPPAHDAPGTVLHTFIAQRRSLLHVATRILGCPCQAEDVLHDAFLKLCQDPCPEALRCEASYISRVVRNLALDSYRRQQLEKRLFIGDVPEQDAPLDTNSPDCIAMAQEQATCLRDAMRRLPSRTRDAVVQYYYEDQTQKRIAERLGISATMVNFILQDARSALSAMNIAR</sequence>
<dbReference type="Pfam" id="PF08281">
    <property type="entry name" value="Sigma70_r4_2"/>
    <property type="match status" value="1"/>
</dbReference>
<name>A0AAE9I7W8_9BURK</name>
<keyword evidence="10" id="KW-1185">Reference proteome</keyword>
<dbReference type="Proteomes" id="UP000318943">
    <property type="component" value="Unassembled WGS sequence"/>
</dbReference>
<keyword evidence="2" id="KW-0805">Transcription regulation</keyword>
<dbReference type="Gene3D" id="1.10.1740.10">
    <property type="match status" value="1"/>
</dbReference>
<dbReference type="GO" id="GO:0016987">
    <property type="term" value="F:sigma factor activity"/>
    <property type="evidence" value="ECO:0007669"/>
    <property type="project" value="UniProtKB-KW"/>
</dbReference>
<reference evidence="9" key="3">
    <citation type="submission" date="2022-05" db="EMBL/GenBank/DDBJ databases">
        <authorList>
            <person name="Kunte H.-J."/>
        </authorList>
    </citation>
    <scope>NUCLEOTIDE SEQUENCE</scope>
    <source>
        <strain evidence="9">G5</strain>
    </source>
</reference>
<dbReference type="PANTHER" id="PTHR43133">
    <property type="entry name" value="RNA POLYMERASE ECF-TYPE SIGMA FACTO"/>
    <property type="match status" value="1"/>
</dbReference>
<feature type="region of interest" description="Disordered" evidence="5">
    <location>
        <begin position="1"/>
        <end position="20"/>
    </location>
</feature>
<dbReference type="InterPro" id="IPR013325">
    <property type="entry name" value="RNA_pol_sigma_r2"/>
</dbReference>
<dbReference type="InterPro" id="IPR036388">
    <property type="entry name" value="WH-like_DNA-bd_sf"/>
</dbReference>
<evidence type="ECO:0000313" key="10">
    <source>
        <dbReference type="Proteomes" id="UP000318943"/>
    </source>
</evidence>
<dbReference type="Gene3D" id="1.10.10.10">
    <property type="entry name" value="Winged helix-like DNA-binding domain superfamily/Winged helix DNA-binding domain"/>
    <property type="match status" value="1"/>
</dbReference>
<dbReference type="InterPro" id="IPR013249">
    <property type="entry name" value="RNA_pol_sigma70_r4_t2"/>
</dbReference>
<dbReference type="GO" id="GO:0003677">
    <property type="term" value="F:DNA binding"/>
    <property type="evidence" value="ECO:0007669"/>
    <property type="project" value="InterPro"/>
</dbReference>
<dbReference type="InterPro" id="IPR014284">
    <property type="entry name" value="RNA_pol_sigma-70_dom"/>
</dbReference>
<evidence type="ECO:0000313" key="11">
    <source>
        <dbReference type="Proteomes" id="UP001056132"/>
    </source>
</evidence>
<accession>A0AAE9I7W8</accession>
<dbReference type="GO" id="GO:0006352">
    <property type="term" value="P:DNA-templated transcription initiation"/>
    <property type="evidence" value="ECO:0007669"/>
    <property type="project" value="InterPro"/>
</dbReference>
<dbReference type="Proteomes" id="UP001056132">
    <property type="component" value="Chromosome 2"/>
</dbReference>
<evidence type="ECO:0000256" key="1">
    <source>
        <dbReference type="ARBA" id="ARBA00010641"/>
    </source>
</evidence>
<feature type="domain" description="RNA polymerase sigma factor 70 region 4 type 2" evidence="7">
    <location>
        <begin position="127"/>
        <end position="178"/>
    </location>
</feature>
<dbReference type="CDD" id="cd06171">
    <property type="entry name" value="Sigma70_r4"/>
    <property type="match status" value="1"/>
</dbReference>
<dbReference type="InterPro" id="IPR013324">
    <property type="entry name" value="RNA_pol_sigma_r3/r4-like"/>
</dbReference>
<reference evidence="9" key="2">
    <citation type="journal article" date="2022" name="Microbiol. Resour. Announc.">
        <title>Genome Sequence of Cupriavidus campinensis Strain G5, a Member of a Bacterial Consortium Capable of Polyethylene Degradation.</title>
        <authorList>
            <person name="Schneider B."/>
            <person name="Pfeiffer F."/>
            <person name="Dyall-Smith M."/>
            <person name="Kunte H.J."/>
        </authorList>
    </citation>
    <scope>NUCLEOTIDE SEQUENCE</scope>
    <source>
        <strain evidence="9">G5</strain>
    </source>
</reference>
<dbReference type="NCBIfam" id="TIGR02937">
    <property type="entry name" value="sigma70-ECF"/>
    <property type="match status" value="1"/>
</dbReference>
<reference evidence="8 10" key="1">
    <citation type="submission" date="2019-05" db="EMBL/GenBank/DDBJ databases">
        <title>Whole genome sequence analysis of Cupriavidus campinensis S14E4C strain.</title>
        <authorList>
            <person name="Abbaszade G."/>
            <person name="Szabo A."/>
            <person name="Toumi M."/>
            <person name="Toth E."/>
        </authorList>
    </citation>
    <scope>NUCLEOTIDE SEQUENCE [LARGE SCALE GENOMIC DNA]</scope>
    <source>
        <strain evidence="8 10">S14E4C</strain>
    </source>
</reference>
<dbReference type="InterPro" id="IPR039425">
    <property type="entry name" value="RNA_pol_sigma-70-like"/>
</dbReference>
<comment type="similarity">
    <text evidence="1">Belongs to the sigma-70 factor family. ECF subfamily.</text>
</comment>
<gene>
    <name evidence="8" type="ORF">FGG12_03840</name>
    <name evidence="9" type="ORF">M5D45_26980</name>
</gene>
<dbReference type="InterPro" id="IPR007627">
    <property type="entry name" value="RNA_pol_sigma70_r2"/>
</dbReference>
<evidence type="ECO:0000256" key="4">
    <source>
        <dbReference type="ARBA" id="ARBA00023163"/>
    </source>
</evidence>
<evidence type="ECO:0000256" key="2">
    <source>
        <dbReference type="ARBA" id="ARBA00023015"/>
    </source>
</evidence>
<evidence type="ECO:0000313" key="9">
    <source>
        <dbReference type="EMBL" id="URF06730.1"/>
    </source>
</evidence>
<dbReference type="SUPFAM" id="SSF88659">
    <property type="entry name" value="Sigma3 and sigma4 domains of RNA polymerase sigma factors"/>
    <property type="match status" value="1"/>
</dbReference>
<feature type="compositionally biased region" description="Low complexity" evidence="5">
    <location>
        <begin position="10"/>
        <end position="20"/>
    </location>
</feature>
<dbReference type="Pfam" id="PF04542">
    <property type="entry name" value="Sigma70_r2"/>
    <property type="match status" value="1"/>
</dbReference>
<dbReference type="SUPFAM" id="SSF88946">
    <property type="entry name" value="Sigma2 domain of RNA polymerase sigma factors"/>
    <property type="match status" value="1"/>
</dbReference>
<evidence type="ECO:0000313" key="8">
    <source>
        <dbReference type="EMBL" id="TSP13629.1"/>
    </source>
</evidence>
<evidence type="ECO:0000259" key="7">
    <source>
        <dbReference type="Pfam" id="PF08281"/>
    </source>
</evidence>
<proteinExistence type="inferred from homology"/>
<dbReference type="PANTHER" id="PTHR43133:SF63">
    <property type="entry name" value="RNA POLYMERASE SIGMA FACTOR FECI-RELATED"/>
    <property type="match status" value="1"/>
</dbReference>
<dbReference type="AlphaFoldDB" id="A0AAE9I7W8"/>